<keyword evidence="3" id="KW-1185">Reference proteome</keyword>
<accession>A0ABR3GW22</accession>
<dbReference type="InterPro" id="IPR011050">
    <property type="entry name" value="Pectin_lyase_fold/virulence"/>
</dbReference>
<dbReference type="Gene3D" id="2.160.20.10">
    <property type="entry name" value="Single-stranded right-handed beta-helix, Pectin lyase-like"/>
    <property type="match status" value="2"/>
</dbReference>
<dbReference type="EMBL" id="JBBBZM010000006">
    <property type="protein sequence ID" value="KAL0640087.1"/>
    <property type="molecule type" value="Genomic_DNA"/>
</dbReference>
<dbReference type="PANTHER" id="PTHR33928">
    <property type="entry name" value="POLYGALACTURONASE QRT3"/>
    <property type="match status" value="1"/>
</dbReference>
<gene>
    <name evidence="2" type="ORF">Q9L58_000915</name>
</gene>
<dbReference type="Proteomes" id="UP001447188">
    <property type="component" value="Unassembled WGS sequence"/>
</dbReference>
<evidence type="ECO:0000259" key="1">
    <source>
        <dbReference type="Pfam" id="PF12708"/>
    </source>
</evidence>
<organism evidence="2 3">
    <name type="scientific">Discina gigas</name>
    <dbReference type="NCBI Taxonomy" id="1032678"/>
    <lineage>
        <taxon>Eukaryota</taxon>
        <taxon>Fungi</taxon>
        <taxon>Dikarya</taxon>
        <taxon>Ascomycota</taxon>
        <taxon>Pezizomycotina</taxon>
        <taxon>Pezizomycetes</taxon>
        <taxon>Pezizales</taxon>
        <taxon>Discinaceae</taxon>
        <taxon>Discina</taxon>
    </lineage>
</organism>
<proteinExistence type="predicted"/>
<dbReference type="InterPro" id="IPR024535">
    <property type="entry name" value="RHGA/B-epi-like_pectate_lyase"/>
</dbReference>
<name>A0ABR3GW22_9PEZI</name>
<dbReference type="InterPro" id="IPR012334">
    <property type="entry name" value="Pectin_lyas_fold"/>
</dbReference>
<dbReference type="Pfam" id="PF12708">
    <property type="entry name" value="Pect-lyase_RHGA_epim"/>
    <property type="match status" value="2"/>
</dbReference>
<dbReference type="PANTHER" id="PTHR33928:SF2">
    <property type="entry name" value="PECTATE LYASE SUPERFAMILY PROTEIN DOMAIN-CONTAINING PROTEIN-RELATED"/>
    <property type="match status" value="1"/>
</dbReference>
<protein>
    <recommendedName>
        <fullName evidence="1">Rhamnogalacturonase A/B/Epimerase-like pectate lyase domain-containing protein</fullName>
    </recommendedName>
</protein>
<reference evidence="2 3" key="1">
    <citation type="submission" date="2024-02" db="EMBL/GenBank/DDBJ databases">
        <title>Discinaceae phylogenomics.</title>
        <authorList>
            <person name="Dirks A.C."/>
            <person name="James T.Y."/>
        </authorList>
    </citation>
    <scope>NUCLEOTIDE SEQUENCE [LARGE SCALE GENOMIC DNA]</scope>
    <source>
        <strain evidence="2 3">ACD0624</strain>
    </source>
</reference>
<sequence length="758" mass="82364">MPYRGVATYNSKPSTYVVRRNVRDYGAKGDGSTDDTAAINQAIRDGGRCGDMTCESSTTQPALVYFPGGTYLVSAPIVAMYYSQLIGDPLNRPVIKASPNFKGIALVDSDPYTELGDNWYVNQNNFFRAVRNFVLDTTAIPPASVAAIHWQVAQATSLVNIHFELSQADGTLHQGILMDNGSGGFMSDLSFNGGYRCAFLGNQQFTTRNLKFTNCKTAIYMNWDWQWTFKSVTIDNCGIGIEMDRVEKKGEENPQYIQGVGSALLLDSTISNTPYGINTVRSATSLEKSGGSLVLDNVKFINVANPVYNPTTKATILAASGGTTTVELWGQGRDYTTAAGAVQGGSAVQGPLTRAFPKPTPLLTSGAGTIFERSRPQYEGVHVTNFISVKEQGAKGDGVTDDTVILQKILNKYAKSGKILFFDLGHYVVSNTVTVPVGTRIVGELWSVIVANGPAFKDVANPIPVFRVGNPGDVGMVEISELMFQTKGPQVGAILLEWNSRDPVGEQGANGMWDVHFRVGGSAGTDLNPAQCIKGDPEIAVAPNPACYAAFMLLRIGKTASLYIENTWGWTSDHGLDFPHDQITIFNARGIYTESTDGPVWMYGVASEHNVLYQYQMQNTKNLFMAVGQTETPYFQPNPQAGAVHAVNDAFNDPKYTDCLQDSCKKAWGLRVVGSSDIHIYGAGLYSFFDNYLKNCSMETPQHCQENIVSVEQSHKVSLLNLNTVGAINMVNVDTTAFAEGEENPNSYGSTVMRFDIV</sequence>
<evidence type="ECO:0000313" key="3">
    <source>
        <dbReference type="Proteomes" id="UP001447188"/>
    </source>
</evidence>
<feature type="domain" description="Rhamnogalacturonase A/B/Epimerase-like pectate lyase" evidence="1">
    <location>
        <begin position="386"/>
        <end position="445"/>
    </location>
</feature>
<dbReference type="InterPro" id="IPR039279">
    <property type="entry name" value="QRT3-like"/>
</dbReference>
<dbReference type="CDD" id="cd23668">
    <property type="entry name" value="GH55_beta13glucanase-like"/>
    <property type="match status" value="1"/>
</dbReference>
<dbReference type="SUPFAM" id="SSF51126">
    <property type="entry name" value="Pectin lyase-like"/>
    <property type="match status" value="2"/>
</dbReference>
<feature type="domain" description="Rhamnogalacturonase A/B/Epimerase-like pectate lyase" evidence="1">
    <location>
        <begin position="20"/>
        <end position="242"/>
    </location>
</feature>
<comment type="caution">
    <text evidence="2">The sequence shown here is derived from an EMBL/GenBank/DDBJ whole genome shotgun (WGS) entry which is preliminary data.</text>
</comment>
<evidence type="ECO:0000313" key="2">
    <source>
        <dbReference type="EMBL" id="KAL0640087.1"/>
    </source>
</evidence>